<dbReference type="InterPro" id="IPR022761">
    <property type="entry name" value="Fumarate_lyase_N"/>
</dbReference>
<proteinExistence type="predicted"/>
<keyword evidence="1 3" id="KW-0456">Lyase</keyword>
<dbReference type="PROSITE" id="PS00163">
    <property type="entry name" value="FUMARATE_LYASES"/>
    <property type="match status" value="1"/>
</dbReference>
<sequence length="388" mass="42126">MDNIREGLARTGHPLVPMVWELDRICEGDAGGYIHWGATTQNITQTGKLLNLRRAHSVFLRQLAELLIELADLAESTKDAALPGRTHGQHAVPATYGYKVSVWIDELCRHIERLRGCESRVFVAMLGGGAGTLGSLGEIGLTIQDGIAERLGMGSMSNPSRTISDHLAEYITILALLAATCSKIGREVYTQMKQEFGEVEEPVPEGTVGSSTMPQKRNPKLAQDIVAGAAQVRALVPLALEAMQTEHEADRTTSVMMDKALNEACILTGDILQRMVNLFAGIRVFPERMRQNLDLSGGLIMSEAIMLELGRQIGRQQAHDAVYEAAQASFIEGRPFAETLAEETEVSDRLTAEQIQALLDPTAYTGACSLFAQRGAAQAREVANSLSE</sequence>
<name>A0AA35TKQ2_GEOBA</name>
<dbReference type="InterPro" id="IPR000362">
    <property type="entry name" value="Fumarate_lyase_fam"/>
</dbReference>
<dbReference type="Gene3D" id="1.10.40.30">
    <property type="entry name" value="Fumarase/aspartase (C-terminal domain)"/>
    <property type="match status" value="1"/>
</dbReference>
<dbReference type="PRINTS" id="PR00149">
    <property type="entry name" value="FUMRATELYASE"/>
</dbReference>
<feature type="domain" description="Adenylosuccinate lyase C-terminal" evidence="2">
    <location>
        <begin position="297"/>
        <end position="376"/>
    </location>
</feature>
<dbReference type="PRINTS" id="PR00145">
    <property type="entry name" value="ARGSUCLYASE"/>
</dbReference>
<evidence type="ECO:0000313" key="3">
    <source>
        <dbReference type="EMBL" id="CAI8049351.1"/>
    </source>
</evidence>
<dbReference type="CDD" id="cd01597">
    <property type="entry name" value="pCLME"/>
    <property type="match status" value="1"/>
</dbReference>
<evidence type="ECO:0000259" key="2">
    <source>
        <dbReference type="SMART" id="SM00998"/>
    </source>
</evidence>
<dbReference type="AlphaFoldDB" id="A0AA35TKQ2"/>
<dbReference type="Proteomes" id="UP001174909">
    <property type="component" value="Unassembled WGS sequence"/>
</dbReference>
<dbReference type="GO" id="GO:0004018">
    <property type="term" value="F:N6-(1,2-dicarboxyethyl)AMP AMP-lyase (fumarate-forming) activity"/>
    <property type="evidence" value="ECO:0007669"/>
    <property type="project" value="TreeGrafter"/>
</dbReference>
<keyword evidence="4" id="KW-1185">Reference proteome</keyword>
<accession>A0AA35TKQ2</accession>
<dbReference type="InterPro" id="IPR020557">
    <property type="entry name" value="Fumarate_lyase_CS"/>
</dbReference>
<reference evidence="3" key="1">
    <citation type="submission" date="2023-03" db="EMBL/GenBank/DDBJ databases">
        <authorList>
            <person name="Steffen K."/>
            <person name="Cardenas P."/>
        </authorList>
    </citation>
    <scope>NUCLEOTIDE SEQUENCE</scope>
</reference>
<protein>
    <submittedName>
        <fullName evidence="3">Adenylosuccinate lyase</fullName>
    </submittedName>
</protein>
<dbReference type="Gene3D" id="1.20.200.10">
    <property type="entry name" value="Fumarase/aspartase (Central domain)"/>
    <property type="match status" value="1"/>
</dbReference>
<dbReference type="Pfam" id="PF10397">
    <property type="entry name" value="ADSL_C"/>
    <property type="match status" value="1"/>
</dbReference>
<dbReference type="SUPFAM" id="SSF48557">
    <property type="entry name" value="L-aspartase-like"/>
    <property type="match status" value="1"/>
</dbReference>
<evidence type="ECO:0000313" key="4">
    <source>
        <dbReference type="Proteomes" id="UP001174909"/>
    </source>
</evidence>
<gene>
    <name evidence="3" type="ORF">GBAR_LOCUS27182</name>
</gene>
<dbReference type="EMBL" id="CASHTH010003785">
    <property type="protein sequence ID" value="CAI8049351.1"/>
    <property type="molecule type" value="Genomic_DNA"/>
</dbReference>
<dbReference type="PANTHER" id="PTHR43172:SF1">
    <property type="entry name" value="ADENYLOSUCCINATE LYASE"/>
    <property type="match status" value="1"/>
</dbReference>
<dbReference type="GO" id="GO:0044208">
    <property type="term" value="P:'de novo' AMP biosynthetic process"/>
    <property type="evidence" value="ECO:0007669"/>
    <property type="project" value="TreeGrafter"/>
</dbReference>
<dbReference type="InterPro" id="IPR019468">
    <property type="entry name" value="AdenyloSucc_lyase_C"/>
</dbReference>
<dbReference type="GO" id="GO:0005829">
    <property type="term" value="C:cytosol"/>
    <property type="evidence" value="ECO:0007669"/>
    <property type="project" value="TreeGrafter"/>
</dbReference>
<dbReference type="SMART" id="SM00998">
    <property type="entry name" value="ADSL_C"/>
    <property type="match status" value="1"/>
</dbReference>
<evidence type="ECO:0000256" key="1">
    <source>
        <dbReference type="ARBA" id="ARBA00023239"/>
    </source>
</evidence>
<comment type="caution">
    <text evidence="3">The sequence shown here is derived from an EMBL/GenBank/DDBJ whole genome shotgun (WGS) entry which is preliminary data.</text>
</comment>
<dbReference type="InterPro" id="IPR008948">
    <property type="entry name" value="L-Aspartase-like"/>
</dbReference>
<organism evidence="3 4">
    <name type="scientific">Geodia barretti</name>
    <name type="common">Barrett's horny sponge</name>
    <dbReference type="NCBI Taxonomy" id="519541"/>
    <lineage>
        <taxon>Eukaryota</taxon>
        <taxon>Metazoa</taxon>
        <taxon>Porifera</taxon>
        <taxon>Demospongiae</taxon>
        <taxon>Heteroscleromorpha</taxon>
        <taxon>Tetractinellida</taxon>
        <taxon>Astrophorina</taxon>
        <taxon>Geodiidae</taxon>
        <taxon>Geodia</taxon>
    </lineage>
</organism>
<dbReference type="PANTHER" id="PTHR43172">
    <property type="entry name" value="ADENYLOSUCCINATE LYASE"/>
    <property type="match status" value="1"/>
</dbReference>
<dbReference type="GO" id="GO:0070626">
    <property type="term" value="F:(S)-2-(5-amino-1-(5-phospho-D-ribosyl)imidazole-4-carboxamido) succinate lyase (fumarate-forming) activity"/>
    <property type="evidence" value="ECO:0007669"/>
    <property type="project" value="TreeGrafter"/>
</dbReference>
<dbReference type="Pfam" id="PF00206">
    <property type="entry name" value="Lyase_1"/>
    <property type="match status" value="1"/>
</dbReference>